<dbReference type="AlphaFoldDB" id="A0A4Q9GR72"/>
<protein>
    <submittedName>
        <fullName evidence="2">Uncharacterized protein</fullName>
    </submittedName>
</protein>
<dbReference type="Proteomes" id="UP000291613">
    <property type="component" value="Unassembled WGS sequence"/>
</dbReference>
<gene>
    <name evidence="2" type="ORF">EYR15_05175</name>
</gene>
<reference evidence="2 3" key="1">
    <citation type="submission" date="2019-02" db="EMBL/GenBank/DDBJ databases">
        <title>Hansschlegelia quercus sp. nov., a novel methylotrophic bacterium from buds of oak (Quercus robur L.).</title>
        <authorList>
            <person name="Agafonova N.V."/>
            <person name="Kaparullina E.N."/>
            <person name="Grouzdev D.S."/>
            <person name="Doronina N.V."/>
        </authorList>
    </citation>
    <scope>NUCLEOTIDE SEQUENCE [LARGE SCALE GENOMIC DNA]</scope>
    <source>
        <strain evidence="2 3">Dub</strain>
    </source>
</reference>
<accession>A0A4Q9GR72</accession>
<sequence>MTFESDSALARFEVTTEITRYPSVQLSPTSFVVKTKHGNGALFARLKAHLGEADNLYVLTLQPEFSGCGLKSVIDWLGERCEERAPKDERASQAAPAMPRAMNLFG</sequence>
<evidence type="ECO:0000313" key="2">
    <source>
        <dbReference type="EMBL" id="TBN54237.1"/>
    </source>
</evidence>
<evidence type="ECO:0000256" key="1">
    <source>
        <dbReference type="SAM" id="MobiDB-lite"/>
    </source>
</evidence>
<comment type="caution">
    <text evidence="2">The sequence shown here is derived from an EMBL/GenBank/DDBJ whole genome shotgun (WGS) entry which is preliminary data.</text>
</comment>
<feature type="region of interest" description="Disordered" evidence="1">
    <location>
        <begin position="85"/>
        <end position="106"/>
    </location>
</feature>
<dbReference type="EMBL" id="SIUB01000002">
    <property type="protein sequence ID" value="TBN54237.1"/>
    <property type="molecule type" value="Genomic_DNA"/>
</dbReference>
<organism evidence="2 3">
    <name type="scientific">Hansschlegelia quercus</name>
    <dbReference type="NCBI Taxonomy" id="2528245"/>
    <lineage>
        <taxon>Bacteria</taxon>
        <taxon>Pseudomonadati</taxon>
        <taxon>Pseudomonadota</taxon>
        <taxon>Alphaproteobacteria</taxon>
        <taxon>Hyphomicrobiales</taxon>
        <taxon>Methylopilaceae</taxon>
        <taxon>Hansschlegelia</taxon>
    </lineage>
</organism>
<keyword evidence="3" id="KW-1185">Reference proteome</keyword>
<name>A0A4Q9GR72_9HYPH</name>
<proteinExistence type="predicted"/>
<evidence type="ECO:0000313" key="3">
    <source>
        <dbReference type="Proteomes" id="UP000291613"/>
    </source>
</evidence>
<dbReference type="RefSeq" id="WP_131001831.1">
    <property type="nucleotide sequence ID" value="NZ_JBHSZR010000005.1"/>
</dbReference>